<dbReference type="GO" id="GO:0003824">
    <property type="term" value="F:catalytic activity"/>
    <property type="evidence" value="ECO:0007669"/>
    <property type="project" value="InterPro"/>
</dbReference>
<evidence type="ECO:0000256" key="1">
    <source>
        <dbReference type="ARBA" id="ARBA00006019"/>
    </source>
</evidence>
<comment type="caution">
    <text evidence="10">The sequence shown here is derived from an EMBL/GenBank/DDBJ whole genome shotgun (WGS) entry which is preliminary data.</text>
</comment>
<sequence length="1141" mass="128706">MISGRGGSGARGGRIRPPRRFSGPADVLPLLQSNGDSSDFDECWRMLQEALRDIHNKCCGRLSFEELYRAAYKIVLKKKGEELYDRVKQFEEQWFAERVIPKIEVLVTKSLISIGMGQSSSSANERRQTGEKFLKGVRDTWEDHNMSMNMTADILMYLDRGYTQQDASRVPIFATTIGLFRDHILRSCLNENTSQLVIDIVISVMLDQINMEREGDIIDRNLIRSCSRMFSCLYETEDESESQTLYLTVFQPRFLANSEKFYTEECQRLLRDADASTWLRHTQQRLNEEVDRCGTTVELESLPHVLAVIDQALIREHLQEFLTMEGSGLRWMVDNDKLENMAILYKLISRIDEKKTALRETLQKRIVELGLDIEQSLRNTDFSTAQAGEGEDGGEGEKTRVLNPAAQQTAAAIKWVDDVLKLKDKFDTILRQCFQDDLVMQTSLSKSFSDFINMFNRASEYVSLFIDDNLKRGIRGKTEAEVDAVLEKAIILIRYLLDKDLFQTYYQRHLARRLLHGKSESHDVEKQIIFRMKQEMGQQFTTKFEGMFRDLVTSSELTATYREHMNNVGGGDKTIDLNVNVLTTNYWPQEIMGRSAAIGEGSRVSCNYPPDLKRVQASFEQFYLSNRNGRKLTWIGSTGSADVRCTFPAIPGKSGPLARERRYEINVPTFGMVVLLLFNELEDNQSLSFEEIQDKTGISTQDLMKTLTAIAVAPKSRVLLKDPASRSVKASDKFSFNASFVSKTVRIKAPIINAVSKVEDLQERKTTEEKNNQTRAHVIDAAVVRIMKSRKELSHANLVSEVLSQLSSRFKPEVSLIKKRIEDLIVREYLERPDEEGAPSMYRYVASSPSDGRPPTTETRRITNLNTTVYSLSSERQLYSTVSIATVRHEFAANSGTMFALRRTMATMAAQGSPFKQAGKVVCIGRNYADHIAELKNMKPKQPFFFLKPTSSILLAGEGPCLRPKGVDMHYEVELALVMGKMVRDLRADDTQGALDAIKEYAVAIDMTARNAQNEAKRKGLPWDIAKGFDTFLPLSGAIPKAAIADPHDVELFLEINGAERQRGSTGLMIYRIPRVLSDISKVMTLHPGDIVLTGTPAGVGPVAPGDVMRAGVRVGGRELEEGKLEVRVEESPSSYVFAET</sequence>
<dbReference type="FunFam" id="1.10.10.10:FF:000014">
    <property type="entry name" value="Cullin 1"/>
    <property type="match status" value="1"/>
</dbReference>
<evidence type="ECO:0000256" key="3">
    <source>
        <dbReference type="ARBA" id="ARBA00022499"/>
    </source>
</evidence>
<dbReference type="InterPro" id="IPR036388">
    <property type="entry name" value="WH-like_DNA-bd_sf"/>
</dbReference>
<dbReference type="GO" id="GO:0031625">
    <property type="term" value="F:ubiquitin protein ligase binding"/>
    <property type="evidence" value="ECO:0007669"/>
    <property type="project" value="InterPro"/>
</dbReference>
<dbReference type="InterPro" id="IPR016159">
    <property type="entry name" value="Cullin_repeat-like_dom_sf"/>
</dbReference>
<reference evidence="10 11" key="1">
    <citation type="journal article" date="2016" name="Front. Microbiol.">
        <title>Genome and transcriptome sequences reveal the specific parasitism of the nematophagous Purpureocillium lilacinum 36-1.</title>
        <authorList>
            <person name="Xie J."/>
            <person name="Li S."/>
            <person name="Mo C."/>
            <person name="Xiao X."/>
            <person name="Peng D."/>
            <person name="Wang G."/>
            <person name="Xiao Y."/>
        </authorList>
    </citation>
    <scope>NUCLEOTIDE SEQUENCE [LARGE SCALE GENOMIC DNA]</scope>
    <source>
        <strain evidence="10 11">36-1</strain>
    </source>
</reference>
<comment type="similarity">
    <text evidence="2">Belongs to the FAH family.</text>
</comment>
<dbReference type="SUPFAM" id="SSF75632">
    <property type="entry name" value="Cullin homology domain"/>
    <property type="match status" value="1"/>
</dbReference>
<dbReference type="InterPro" id="IPR019559">
    <property type="entry name" value="Cullin_neddylation_domain"/>
</dbReference>
<dbReference type="InterPro" id="IPR001373">
    <property type="entry name" value="Cullin_N"/>
</dbReference>
<dbReference type="GO" id="GO:0006511">
    <property type="term" value="P:ubiquitin-dependent protein catabolic process"/>
    <property type="evidence" value="ECO:0007669"/>
    <property type="project" value="InterPro"/>
</dbReference>
<dbReference type="Gene3D" id="3.90.850.10">
    <property type="entry name" value="Fumarylacetoacetase-like, C-terminal domain"/>
    <property type="match status" value="1"/>
</dbReference>
<dbReference type="Proteomes" id="UP000245956">
    <property type="component" value="Unassembled WGS sequence"/>
</dbReference>
<dbReference type="Pfam" id="PF00888">
    <property type="entry name" value="Cullin"/>
    <property type="match status" value="1"/>
</dbReference>
<dbReference type="InterPro" id="IPR016158">
    <property type="entry name" value="Cullin_homology"/>
</dbReference>
<dbReference type="FunFam" id="3.30.230.130:FF:000011">
    <property type="entry name" value="SCF ubiquitin ligase subunit CulC, putative"/>
    <property type="match status" value="1"/>
</dbReference>
<dbReference type="InterPro" id="IPR059120">
    <property type="entry name" value="Cullin-like_AB"/>
</dbReference>
<dbReference type="InterPro" id="IPR036317">
    <property type="entry name" value="Cullin_homology_sf"/>
</dbReference>
<dbReference type="PANTHER" id="PTHR11932">
    <property type="entry name" value="CULLIN"/>
    <property type="match status" value="1"/>
</dbReference>
<keyword evidence="5" id="KW-0832">Ubl conjugation</keyword>
<comment type="similarity">
    <text evidence="1 6 7">Belongs to the cullin family.</text>
</comment>
<name>A0A2U3EIH7_PURLI</name>
<dbReference type="SUPFAM" id="SSF56529">
    <property type="entry name" value="FAH"/>
    <property type="match status" value="1"/>
</dbReference>
<dbReference type="GO" id="GO:0019752">
    <property type="term" value="P:carboxylic acid metabolic process"/>
    <property type="evidence" value="ECO:0007669"/>
    <property type="project" value="UniProtKB-ARBA"/>
</dbReference>
<dbReference type="AlphaFoldDB" id="A0A2U3EIH7"/>
<organism evidence="10 11">
    <name type="scientific">Purpureocillium lilacinum</name>
    <name type="common">Paecilomyces lilacinus</name>
    <dbReference type="NCBI Taxonomy" id="33203"/>
    <lineage>
        <taxon>Eukaryota</taxon>
        <taxon>Fungi</taxon>
        <taxon>Dikarya</taxon>
        <taxon>Ascomycota</taxon>
        <taxon>Pezizomycotina</taxon>
        <taxon>Sordariomycetes</taxon>
        <taxon>Hypocreomycetidae</taxon>
        <taxon>Hypocreales</taxon>
        <taxon>Ophiocordycipitaceae</taxon>
        <taxon>Purpureocillium</taxon>
    </lineage>
</organism>
<dbReference type="FunFam" id="1.20.1310.10:FF:000002">
    <property type="entry name" value="cullin-3 isoform X1"/>
    <property type="match status" value="1"/>
</dbReference>
<dbReference type="GO" id="GO:0046872">
    <property type="term" value="F:metal ion binding"/>
    <property type="evidence" value="ECO:0007669"/>
    <property type="project" value="UniProtKB-KW"/>
</dbReference>
<evidence type="ECO:0000259" key="9">
    <source>
        <dbReference type="PROSITE" id="PS50069"/>
    </source>
</evidence>
<dbReference type="Pfam" id="PF10557">
    <property type="entry name" value="Cullin_Nedd8"/>
    <property type="match status" value="1"/>
</dbReference>
<dbReference type="EMBL" id="LCWV01000003">
    <property type="protein sequence ID" value="PWI74319.1"/>
    <property type="molecule type" value="Genomic_DNA"/>
</dbReference>
<dbReference type="FunFam" id="1.20.1310.10:FF:000036">
    <property type="entry name" value="SCF ubiquitin ligase subunit CulC, putative"/>
    <property type="match status" value="1"/>
</dbReference>
<dbReference type="FunFam" id="1.20.1310.10:FF:000001">
    <property type="entry name" value="Cullin 3"/>
    <property type="match status" value="1"/>
</dbReference>
<gene>
    <name evidence="10" type="ORF">PCL_07633</name>
</gene>
<evidence type="ECO:0000313" key="11">
    <source>
        <dbReference type="Proteomes" id="UP000245956"/>
    </source>
</evidence>
<dbReference type="InterPro" id="IPR011234">
    <property type="entry name" value="Fumarylacetoacetase-like_C"/>
</dbReference>
<keyword evidence="3" id="KW-1017">Isopeptide bond</keyword>
<dbReference type="Pfam" id="PF26557">
    <property type="entry name" value="Cullin_AB"/>
    <property type="match status" value="1"/>
</dbReference>
<dbReference type="PROSITE" id="PS50069">
    <property type="entry name" value="CULLIN_2"/>
    <property type="match status" value="1"/>
</dbReference>
<feature type="domain" description="Cullin family profile" evidence="9">
    <location>
        <begin position="457"/>
        <end position="711"/>
    </location>
</feature>
<dbReference type="SMART" id="SM00182">
    <property type="entry name" value="CULLIN"/>
    <property type="match status" value="1"/>
</dbReference>
<proteinExistence type="inferred from homology"/>
<dbReference type="SMART" id="SM00884">
    <property type="entry name" value="Cullin_Nedd8"/>
    <property type="match status" value="1"/>
</dbReference>
<evidence type="ECO:0000256" key="2">
    <source>
        <dbReference type="ARBA" id="ARBA00010211"/>
    </source>
</evidence>
<feature type="compositionally biased region" description="Gly residues" evidence="8">
    <location>
        <begin position="1"/>
        <end position="12"/>
    </location>
</feature>
<dbReference type="SUPFAM" id="SSF46785">
    <property type="entry name" value="Winged helix' DNA-binding domain"/>
    <property type="match status" value="1"/>
</dbReference>
<evidence type="ECO:0000256" key="5">
    <source>
        <dbReference type="ARBA" id="ARBA00022843"/>
    </source>
</evidence>
<dbReference type="InterPro" id="IPR045093">
    <property type="entry name" value="Cullin"/>
</dbReference>
<dbReference type="InterPro" id="IPR036390">
    <property type="entry name" value="WH_DNA-bd_sf"/>
</dbReference>
<dbReference type="Gene3D" id="3.30.230.130">
    <property type="entry name" value="Cullin, Chain C, Domain 2"/>
    <property type="match status" value="1"/>
</dbReference>
<feature type="region of interest" description="Disordered" evidence="8">
    <location>
        <begin position="1"/>
        <end position="26"/>
    </location>
</feature>
<evidence type="ECO:0000256" key="6">
    <source>
        <dbReference type="PROSITE-ProRule" id="PRU00330"/>
    </source>
</evidence>
<keyword evidence="4" id="KW-0479">Metal-binding</keyword>
<evidence type="ECO:0000256" key="8">
    <source>
        <dbReference type="SAM" id="MobiDB-lite"/>
    </source>
</evidence>
<dbReference type="FunFam" id="3.90.850.10:FF:000003">
    <property type="entry name" value="Fumarylacetoacetate hydrolase domain-containing 1"/>
    <property type="match status" value="1"/>
</dbReference>
<dbReference type="Gene3D" id="1.10.10.10">
    <property type="entry name" value="Winged helix-like DNA-binding domain superfamily/Winged helix DNA-binding domain"/>
    <property type="match status" value="1"/>
</dbReference>
<evidence type="ECO:0000256" key="7">
    <source>
        <dbReference type="RuleBase" id="RU003829"/>
    </source>
</evidence>
<accession>A0A2U3EIH7</accession>
<protein>
    <submittedName>
        <fullName evidence="10">Putative cullulin 3</fullName>
    </submittedName>
</protein>
<dbReference type="InterPro" id="IPR036663">
    <property type="entry name" value="Fumarylacetoacetase_C_sf"/>
</dbReference>
<evidence type="ECO:0000313" key="10">
    <source>
        <dbReference type="EMBL" id="PWI74319.1"/>
    </source>
</evidence>
<evidence type="ECO:0000256" key="4">
    <source>
        <dbReference type="ARBA" id="ARBA00022723"/>
    </source>
</evidence>
<dbReference type="Pfam" id="PF01557">
    <property type="entry name" value="FAA_hydrolase"/>
    <property type="match status" value="1"/>
</dbReference>
<dbReference type="SUPFAM" id="SSF74788">
    <property type="entry name" value="Cullin repeat-like"/>
    <property type="match status" value="1"/>
</dbReference>
<dbReference type="Gene3D" id="1.20.1310.10">
    <property type="entry name" value="Cullin Repeats"/>
    <property type="match status" value="4"/>
</dbReference>
<dbReference type="FunFam" id="1.20.1310.10:FF:000061">
    <property type="entry name" value="Related to cullulin 3"/>
    <property type="match status" value="1"/>
</dbReference>